<name>A0A9D1KQ95_9FIRM</name>
<sequence length="143" mass="15582">MISKSELEEFFAAVDGDFPVRLSERVNIGEWCEKLLSNGTVCAEAIDGELAAVVAGYANNHEEKTGYIAVAAVKRNFRRRGLGAAAVSKFIKKAGDAGMETVYLYVHKSNGAAIRMYKGIGFKEVESDRTDSLRLSVRCGDIL</sequence>
<dbReference type="GO" id="GO:0016747">
    <property type="term" value="F:acyltransferase activity, transferring groups other than amino-acyl groups"/>
    <property type="evidence" value="ECO:0007669"/>
    <property type="project" value="InterPro"/>
</dbReference>
<evidence type="ECO:0000313" key="3">
    <source>
        <dbReference type="Proteomes" id="UP000824165"/>
    </source>
</evidence>
<dbReference type="EMBL" id="DVLU01000003">
    <property type="protein sequence ID" value="HIT84332.1"/>
    <property type="molecule type" value="Genomic_DNA"/>
</dbReference>
<dbReference type="Proteomes" id="UP000824165">
    <property type="component" value="Unassembled WGS sequence"/>
</dbReference>
<dbReference type="SUPFAM" id="SSF55729">
    <property type="entry name" value="Acyl-CoA N-acyltransferases (Nat)"/>
    <property type="match status" value="1"/>
</dbReference>
<protein>
    <submittedName>
        <fullName evidence="2">GNAT family N-acetyltransferase</fullName>
    </submittedName>
</protein>
<accession>A0A9D1KQ95</accession>
<evidence type="ECO:0000313" key="2">
    <source>
        <dbReference type="EMBL" id="HIT84332.1"/>
    </source>
</evidence>
<dbReference type="Pfam" id="PF00583">
    <property type="entry name" value="Acetyltransf_1"/>
    <property type="match status" value="1"/>
</dbReference>
<reference evidence="2" key="1">
    <citation type="submission" date="2020-10" db="EMBL/GenBank/DDBJ databases">
        <authorList>
            <person name="Gilroy R."/>
        </authorList>
    </citation>
    <scope>NUCLEOTIDE SEQUENCE</scope>
    <source>
        <strain evidence="2">CHK181-108</strain>
    </source>
</reference>
<evidence type="ECO:0000259" key="1">
    <source>
        <dbReference type="PROSITE" id="PS51186"/>
    </source>
</evidence>
<dbReference type="InterPro" id="IPR016181">
    <property type="entry name" value="Acyl_CoA_acyltransferase"/>
</dbReference>
<dbReference type="PROSITE" id="PS51186">
    <property type="entry name" value="GNAT"/>
    <property type="match status" value="1"/>
</dbReference>
<proteinExistence type="predicted"/>
<organism evidence="2 3">
    <name type="scientific">Candidatus Ornithomonoglobus intestinigallinarum</name>
    <dbReference type="NCBI Taxonomy" id="2840894"/>
    <lineage>
        <taxon>Bacteria</taxon>
        <taxon>Bacillati</taxon>
        <taxon>Bacillota</taxon>
        <taxon>Clostridia</taxon>
        <taxon>Candidatus Ornithomonoglobus</taxon>
    </lineage>
</organism>
<gene>
    <name evidence="2" type="ORF">IAA60_00335</name>
</gene>
<dbReference type="AlphaFoldDB" id="A0A9D1KQ95"/>
<comment type="caution">
    <text evidence="2">The sequence shown here is derived from an EMBL/GenBank/DDBJ whole genome shotgun (WGS) entry which is preliminary data.</text>
</comment>
<dbReference type="InterPro" id="IPR000182">
    <property type="entry name" value="GNAT_dom"/>
</dbReference>
<reference evidence="2" key="2">
    <citation type="journal article" date="2021" name="PeerJ">
        <title>Extensive microbial diversity within the chicken gut microbiome revealed by metagenomics and culture.</title>
        <authorList>
            <person name="Gilroy R."/>
            <person name="Ravi A."/>
            <person name="Getino M."/>
            <person name="Pursley I."/>
            <person name="Horton D.L."/>
            <person name="Alikhan N.F."/>
            <person name="Baker D."/>
            <person name="Gharbi K."/>
            <person name="Hall N."/>
            <person name="Watson M."/>
            <person name="Adriaenssens E.M."/>
            <person name="Foster-Nyarko E."/>
            <person name="Jarju S."/>
            <person name="Secka A."/>
            <person name="Antonio M."/>
            <person name="Oren A."/>
            <person name="Chaudhuri R.R."/>
            <person name="La Ragione R."/>
            <person name="Hildebrand F."/>
            <person name="Pallen M.J."/>
        </authorList>
    </citation>
    <scope>NUCLEOTIDE SEQUENCE</scope>
    <source>
        <strain evidence="2">CHK181-108</strain>
    </source>
</reference>
<dbReference type="PANTHER" id="PTHR43072">
    <property type="entry name" value="N-ACETYLTRANSFERASE"/>
    <property type="match status" value="1"/>
</dbReference>
<dbReference type="Gene3D" id="3.40.630.30">
    <property type="match status" value="1"/>
</dbReference>
<feature type="domain" description="N-acetyltransferase" evidence="1">
    <location>
        <begin position="1"/>
        <end position="143"/>
    </location>
</feature>
<dbReference type="CDD" id="cd04301">
    <property type="entry name" value="NAT_SF"/>
    <property type="match status" value="1"/>
</dbReference>